<dbReference type="GO" id="GO:0019509">
    <property type="term" value="P:L-methionine salvage from methylthioadenosine"/>
    <property type="evidence" value="ECO:0007669"/>
    <property type="project" value="UniProtKB-UniRule"/>
</dbReference>
<dbReference type="Gene3D" id="3.30.200.20">
    <property type="entry name" value="Phosphorylase Kinase, domain 1"/>
    <property type="match status" value="1"/>
</dbReference>
<dbReference type="GO" id="GO:0046522">
    <property type="term" value="F:S-methyl-5-thioribose kinase activity"/>
    <property type="evidence" value="ECO:0007669"/>
    <property type="project" value="UniProtKB-UniRule"/>
</dbReference>
<feature type="binding site" evidence="7">
    <location>
        <position position="57"/>
    </location>
    <ligand>
        <name>ATP</name>
        <dbReference type="ChEBI" id="CHEBI:30616"/>
    </ligand>
</feature>
<organism evidence="9 10">
    <name type="scientific">Paenibacillus sambharensis</name>
    <dbReference type="NCBI Taxonomy" id="1803190"/>
    <lineage>
        <taxon>Bacteria</taxon>
        <taxon>Bacillati</taxon>
        <taxon>Bacillota</taxon>
        <taxon>Bacilli</taxon>
        <taxon>Bacillales</taxon>
        <taxon>Paenibacillaceae</taxon>
        <taxon>Paenibacillus</taxon>
    </lineage>
</organism>
<evidence type="ECO:0000256" key="4">
    <source>
        <dbReference type="ARBA" id="ARBA00022741"/>
    </source>
</evidence>
<feature type="binding site" evidence="7">
    <location>
        <begin position="246"/>
        <end position="248"/>
    </location>
    <ligand>
        <name>ATP</name>
        <dbReference type="ChEBI" id="CHEBI:30616"/>
    </ligand>
</feature>
<feature type="binding site" evidence="7">
    <location>
        <position position="229"/>
    </location>
    <ligand>
        <name>substrate</name>
    </ligand>
</feature>
<dbReference type="InterPro" id="IPR002575">
    <property type="entry name" value="Aminoglycoside_PTrfase"/>
</dbReference>
<dbReference type="NCBIfam" id="TIGR01767">
    <property type="entry name" value="MTRK"/>
    <property type="match status" value="1"/>
</dbReference>
<dbReference type="PANTHER" id="PTHR34273">
    <property type="entry name" value="METHYLTHIORIBOSE KINASE"/>
    <property type="match status" value="1"/>
</dbReference>
<dbReference type="PANTHER" id="PTHR34273:SF2">
    <property type="entry name" value="METHYLTHIORIBOSE KINASE"/>
    <property type="match status" value="1"/>
</dbReference>
<reference evidence="9 10" key="1">
    <citation type="submission" date="2018-06" db="EMBL/GenBank/DDBJ databases">
        <title>Paenibacillus imtechensis sp. nov.</title>
        <authorList>
            <person name="Pinnaka A.K."/>
            <person name="Singh H."/>
            <person name="Kaur M."/>
        </authorList>
    </citation>
    <scope>NUCLEOTIDE SEQUENCE [LARGE SCALE GENOMIC DNA]</scope>
    <source>
        <strain evidence="9 10">SMB1</strain>
    </source>
</reference>
<protein>
    <recommendedName>
        <fullName evidence="7">Methylthioribose kinase</fullName>
        <shortName evidence="7">MTR kinase</shortName>
        <ecNumber evidence="7">2.7.1.100</ecNumber>
    </recommendedName>
</protein>
<evidence type="ECO:0000259" key="8">
    <source>
        <dbReference type="Pfam" id="PF01636"/>
    </source>
</evidence>
<proteinExistence type="inferred from homology"/>
<dbReference type="InterPro" id="IPR011009">
    <property type="entry name" value="Kinase-like_dom_sf"/>
</dbReference>
<sequence length="403" mass="45144">MSAYHPLSEQEAIELASEITEVFGPEARLTSREIGDGNLNLVFHIRDEHSGRSIIMKQALPYAKVVGESWPLTLDRARIESDALRIQYKLAPGLAPKVYDFKSELALTIMEDLSDHVIMRKGLMEGGRYPHFAEHISTFIANTLFFTSDLGMNQQEKKLQAGAFINPELCKITEDLIFDDPYTVSDNNDYEPAIEDAARALREDAELHLEVALLREKFLTQGQALLHGDLHTGSIFVTPESTKVIDPEFAYYGPMGFDIGALFANLLMNYCGQAYWIKEDDARSEYRSYLLSTMRDVWNLFEAKFRTHWDSSCVDRMAASTPGYQDHYMRRLLQDSIGYAGCKMVRRIVGLSHVADINSISDSAIREQAQRQALAIGTALIKLNRTASSIEQAVDIAAGTSAG</sequence>
<accession>A0A2W1L5T5</accession>
<dbReference type="Gene3D" id="3.90.1200.10">
    <property type="match status" value="1"/>
</dbReference>
<dbReference type="EMBL" id="QKRB01000053">
    <property type="protein sequence ID" value="PZD94279.1"/>
    <property type="molecule type" value="Genomic_DNA"/>
</dbReference>
<comment type="catalytic activity">
    <reaction evidence="7">
        <text>5-(methylsulfanyl)-D-ribose + ATP = 5-(methylsulfanyl)-alpha-D-ribose 1-phosphate + ADP + H(+)</text>
        <dbReference type="Rhea" id="RHEA:22312"/>
        <dbReference type="ChEBI" id="CHEBI:15378"/>
        <dbReference type="ChEBI" id="CHEBI:30616"/>
        <dbReference type="ChEBI" id="CHEBI:58533"/>
        <dbReference type="ChEBI" id="CHEBI:78440"/>
        <dbReference type="ChEBI" id="CHEBI:456216"/>
        <dbReference type="EC" id="2.7.1.100"/>
    </reaction>
</comment>
<keyword evidence="4 7" id="KW-0547">Nucleotide-binding</keyword>
<feature type="binding site" evidence="7">
    <location>
        <begin position="111"/>
        <end position="113"/>
    </location>
    <ligand>
        <name>ATP</name>
        <dbReference type="ChEBI" id="CHEBI:30616"/>
    </ligand>
</feature>
<keyword evidence="10" id="KW-1185">Reference proteome</keyword>
<evidence type="ECO:0000256" key="7">
    <source>
        <dbReference type="HAMAP-Rule" id="MF_01683"/>
    </source>
</evidence>
<evidence type="ECO:0000313" key="10">
    <source>
        <dbReference type="Proteomes" id="UP000249522"/>
    </source>
</evidence>
<evidence type="ECO:0000256" key="6">
    <source>
        <dbReference type="ARBA" id="ARBA00022840"/>
    </source>
</evidence>
<feature type="binding site" evidence="7">
    <location>
        <position position="346"/>
    </location>
    <ligand>
        <name>substrate</name>
    </ligand>
</feature>
<evidence type="ECO:0000256" key="3">
    <source>
        <dbReference type="ARBA" id="ARBA00022679"/>
    </source>
</evidence>
<dbReference type="GO" id="GO:0005524">
    <property type="term" value="F:ATP binding"/>
    <property type="evidence" value="ECO:0007669"/>
    <property type="project" value="UniProtKB-UniRule"/>
</dbReference>
<dbReference type="EC" id="2.7.1.100" evidence="7"/>
<evidence type="ECO:0000256" key="1">
    <source>
        <dbReference type="ARBA" id="ARBA00010165"/>
    </source>
</evidence>
<comment type="caution">
    <text evidence="9">The sequence shown here is derived from an EMBL/GenBank/DDBJ whole genome shotgun (WGS) entry which is preliminary data.</text>
</comment>
<comment type="subunit">
    <text evidence="2 7">Homodimer.</text>
</comment>
<dbReference type="SUPFAM" id="SSF56112">
    <property type="entry name" value="Protein kinase-like (PK-like)"/>
    <property type="match status" value="1"/>
</dbReference>
<keyword evidence="5 7" id="KW-0418">Kinase</keyword>
<name>A0A2W1L5T5_9BACL</name>
<feature type="binding site" evidence="7">
    <location>
        <position position="40"/>
    </location>
    <ligand>
        <name>ATP</name>
        <dbReference type="ChEBI" id="CHEBI:30616"/>
    </ligand>
</feature>
<evidence type="ECO:0000256" key="5">
    <source>
        <dbReference type="ARBA" id="ARBA00022777"/>
    </source>
</evidence>
<dbReference type="PIRSF" id="PIRSF031134">
    <property type="entry name" value="MTRK"/>
    <property type="match status" value="1"/>
</dbReference>
<dbReference type="Pfam" id="PF01636">
    <property type="entry name" value="APH"/>
    <property type="match status" value="1"/>
</dbReference>
<dbReference type="HAMAP" id="MF_01683">
    <property type="entry name" value="Salvage_MtnK"/>
    <property type="match status" value="1"/>
</dbReference>
<dbReference type="AlphaFoldDB" id="A0A2W1L5T5"/>
<gene>
    <name evidence="7" type="primary">mtnK</name>
    <name evidence="9" type="ORF">DNH61_17855</name>
</gene>
<keyword evidence="6 7" id="KW-0067">ATP-binding</keyword>
<dbReference type="Proteomes" id="UP000249522">
    <property type="component" value="Unassembled WGS sequence"/>
</dbReference>
<keyword evidence="7" id="KW-0028">Amino-acid biosynthesis</keyword>
<keyword evidence="3 7" id="KW-0808">Transferase</keyword>
<evidence type="ECO:0000313" key="9">
    <source>
        <dbReference type="EMBL" id="PZD94279.1"/>
    </source>
</evidence>
<dbReference type="InterPro" id="IPR009212">
    <property type="entry name" value="Methylthioribose_kinase"/>
</dbReference>
<keyword evidence="7" id="KW-0486">Methionine biosynthesis</keyword>
<dbReference type="RefSeq" id="WP_111148048.1">
    <property type="nucleotide sequence ID" value="NZ_QKRB01000053.1"/>
</dbReference>
<comment type="pathway">
    <text evidence="7">Amino-acid biosynthesis; L-methionine biosynthesis via salvage pathway; S-methyl-5-thio-alpha-D-ribose 1-phosphate from S-methyl-5'-thioadenosine (hydrolase route): step 2/2.</text>
</comment>
<dbReference type="UniPathway" id="UPA00904">
    <property type="reaction ID" value="UER00872"/>
</dbReference>
<feature type="domain" description="Aminoglycoside phosphotransferase" evidence="8">
    <location>
        <begin position="32"/>
        <end position="268"/>
    </location>
</feature>
<comment type="similarity">
    <text evidence="1 7">Belongs to the methylthioribose kinase family.</text>
</comment>
<comment type="function">
    <text evidence="7">Catalyzes the phosphorylation of methylthioribose into methylthioribose-1-phosphate.</text>
</comment>
<evidence type="ECO:0000256" key="2">
    <source>
        <dbReference type="ARBA" id="ARBA00011738"/>
    </source>
</evidence>
<dbReference type="OrthoDB" id="9777791at2"/>